<accession>A0A4C1SQC3</accession>
<organism evidence="2 3">
    <name type="scientific">Eumeta variegata</name>
    <name type="common">Bagworm moth</name>
    <name type="synonym">Eumeta japonica</name>
    <dbReference type="NCBI Taxonomy" id="151549"/>
    <lineage>
        <taxon>Eukaryota</taxon>
        <taxon>Metazoa</taxon>
        <taxon>Ecdysozoa</taxon>
        <taxon>Arthropoda</taxon>
        <taxon>Hexapoda</taxon>
        <taxon>Insecta</taxon>
        <taxon>Pterygota</taxon>
        <taxon>Neoptera</taxon>
        <taxon>Endopterygota</taxon>
        <taxon>Lepidoptera</taxon>
        <taxon>Glossata</taxon>
        <taxon>Ditrysia</taxon>
        <taxon>Tineoidea</taxon>
        <taxon>Psychidae</taxon>
        <taxon>Oiketicinae</taxon>
        <taxon>Eumeta</taxon>
    </lineage>
</organism>
<evidence type="ECO:0000313" key="3">
    <source>
        <dbReference type="Proteomes" id="UP000299102"/>
    </source>
</evidence>
<dbReference type="EMBL" id="BGZK01003741">
    <property type="protein sequence ID" value="GBP04185.1"/>
    <property type="molecule type" value="Genomic_DNA"/>
</dbReference>
<feature type="region of interest" description="Disordered" evidence="1">
    <location>
        <begin position="1"/>
        <end position="42"/>
    </location>
</feature>
<name>A0A4C1SQC3_EUMVA</name>
<keyword evidence="3" id="KW-1185">Reference proteome</keyword>
<dbReference type="AlphaFoldDB" id="A0A4C1SQC3"/>
<comment type="caution">
    <text evidence="2">The sequence shown here is derived from an EMBL/GenBank/DDBJ whole genome shotgun (WGS) entry which is preliminary data.</text>
</comment>
<evidence type="ECO:0000313" key="2">
    <source>
        <dbReference type="EMBL" id="GBP04185.1"/>
    </source>
</evidence>
<sequence length="133" mass="14217">MSPAQICGGVGAGKSRRARGTQAAEKRNAGADARPGGAGGDPKVVADLRRVYELRRSGGETKTAAAAARPWPLQDLVPDTLIVASKFENHTAEHVITKLRGVVDARRWVWPWTDEEGQGTKVLSCSSVEDAKR</sequence>
<dbReference type="Proteomes" id="UP000299102">
    <property type="component" value="Unassembled WGS sequence"/>
</dbReference>
<evidence type="ECO:0000256" key="1">
    <source>
        <dbReference type="SAM" id="MobiDB-lite"/>
    </source>
</evidence>
<gene>
    <name evidence="2" type="ORF">EVAR_19132_1</name>
</gene>
<reference evidence="2 3" key="1">
    <citation type="journal article" date="2019" name="Commun. Biol.">
        <title>The bagworm genome reveals a unique fibroin gene that provides high tensile strength.</title>
        <authorList>
            <person name="Kono N."/>
            <person name="Nakamura H."/>
            <person name="Ohtoshi R."/>
            <person name="Tomita M."/>
            <person name="Numata K."/>
            <person name="Arakawa K."/>
        </authorList>
    </citation>
    <scope>NUCLEOTIDE SEQUENCE [LARGE SCALE GENOMIC DNA]</scope>
</reference>
<dbReference type="OrthoDB" id="10022108at2759"/>
<proteinExistence type="predicted"/>
<protein>
    <submittedName>
        <fullName evidence="2">Uncharacterized protein</fullName>
    </submittedName>
</protein>